<name>A0A1H4FG88_9BURK</name>
<keyword evidence="2" id="KW-1185">Reference proteome</keyword>
<proteinExistence type="predicted"/>
<protein>
    <submittedName>
        <fullName evidence="1">Uncharacterized protein</fullName>
    </submittedName>
</protein>
<gene>
    <name evidence="1" type="ORF">SAMN05421875_1571</name>
</gene>
<evidence type="ECO:0000313" key="1">
    <source>
        <dbReference type="EMBL" id="SEA95492.1"/>
    </source>
</evidence>
<dbReference type="Proteomes" id="UP000199002">
    <property type="component" value="Unassembled WGS sequence"/>
</dbReference>
<evidence type="ECO:0000313" key="2">
    <source>
        <dbReference type="Proteomes" id="UP000199002"/>
    </source>
</evidence>
<sequence length="205" mass="22592">YVISWGGHGRGCSGVWEDGHEAMYRLRLHVTGKRCEAARCTRNARCSANLCLPIPTGLWDLGAHTNGPWILEFDFARSAAIRDKMVSSQSLSHRGHPITGPHRCLESARGLLREECNINRRSTCTKTVSSIRLSFSKLVKRSRPESSSLNHQTLQSFAGMSSQANTLSCMPTPAARTHGSCSLEKVDTFPINRVISCHCALASWP</sequence>
<reference evidence="2" key="1">
    <citation type="submission" date="2016-10" db="EMBL/GenBank/DDBJ databases">
        <authorList>
            <person name="Varghese N."/>
            <person name="Submissions S."/>
        </authorList>
    </citation>
    <scope>NUCLEOTIDE SEQUENCE [LARGE SCALE GENOMIC DNA]</scope>
    <source>
        <strain evidence="2">DSM 25157</strain>
    </source>
</reference>
<feature type="non-terminal residue" evidence="1">
    <location>
        <position position="1"/>
    </location>
</feature>
<dbReference type="AlphaFoldDB" id="A0A1H4FG88"/>
<organism evidence="1 2">
    <name type="scientific">Acidovorax soli</name>
    <dbReference type="NCBI Taxonomy" id="592050"/>
    <lineage>
        <taxon>Bacteria</taxon>
        <taxon>Pseudomonadati</taxon>
        <taxon>Pseudomonadota</taxon>
        <taxon>Betaproteobacteria</taxon>
        <taxon>Burkholderiales</taxon>
        <taxon>Comamonadaceae</taxon>
        <taxon>Acidovorax</taxon>
    </lineage>
</organism>
<dbReference type="EMBL" id="FNQJ01000057">
    <property type="protein sequence ID" value="SEA95492.1"/>
    <property type="molecule type" value="Genomic_DNA"/>
</dbReference>
<accession>A0A1H4FG88</accession>